<accession>A0AC60A0E6</accession>
<dbReference type="EMBL" id="OX596090">
    <property type="protein sequence ID" value="CAN0540946.1"/>
    <property type="molecule type" value="Genomic_DNA"/>
</dbReference>
<evidence type="ECO:0000313" key="2">
    <source>
        <dbReference type="Proteomes" id="UP001162501"/>
    </source>
</evidence>
<protein>
    <submittedName>
        <fullName evidence="1">Uncharacterized protein</fullName>
    </submittedName>
</protein>
<dbReference type="Proteomes" id="UP001162501">
    <property type="component" value="Chromosome 6"/>
</dbReference>
<reference evidence="1" key="1">
    <citation type="submission" date="2023-05" db="EMBL/GenBank/DDBJ databases">
        <authorList>
            <consortium name="ELIXIR-Norway"/>
        </authorList>
    </citation>
    <scope>NUCLEOTIDE SEQUENCE</scope>
</reference>
<reference evidence="1" key="2">
    <citation type="submission" date="2025-03" db="EMBL/GenBank/DDBJ databases">
        <authorList>
            <consortium name="ELIXIR-Norway"/>
            <consortium name="Elixir Norway"/>
        </authorList>
    </citation>
    <scope>NUCLEOTIDE SEQUENCE</scope>
</reference>
<proteinExistence type="predicted"/>
<sequence>MPPRFNWAASWPPNSGPSLFVLLLGHPRKLSADPLPWAPPGIEPFPGPVPSPSCPSPPACLGAQPPIGSRLGRAGGPGWRGSVAVHSFCSIGVALLNLISVFLILPFCKVYITKFLVFLYIYINIYIYKLYSFCLCTFRQEEKINLFKRQSQICEGCWLFLLESAAELPLSPPHSSVLPQLS</sequence>
<gene>
    <name evidence="1" type="ORF">MRATA1EN22A_LOCUS25353</name>
</gene>
<organism evidence="1 2">
    <name type="scientific">Rangifer tarandus platyrhynchus</name>
    <name type="common">Svalbard reindeer</name>
    <dbReference type="NCBI Taxonomy" id="3082113"/>
    <lineage>
        <taxon>Eukaryota</taxon>
        <taxon>Metazoa</taxon>
        <taxon>Chordata</taxon>
        <taxon>Craniata</taxon>
        <taxon>Vertebrata</taxon>
        <taxon>Euteleostomi</taxon>
        <taxon>Mammalia</taxon>
        <taxon>Eutheria</taxon>
        <taxon>Laurasiatheria</taxon>
        <taxon>Artiodactyla</taxon>
        <taxon>Ruminantia</taxon>
        <taxon>Pecora</taxon>
        <taxon>Cervidae</taxon>
        <taxon>Odocoileinae</taxon>
        <taxon>Rangifer</taxon>
    </lineage>
</organism>
<name>A0AC60A0E6_RANTA</name>
<evidence type="ECO:0000313" key="1">
    <source>
        <dbReference type="EMBL" id="CAN0540946.1"/>
    </source>
</evidence>